<dbReference type="Proteomes" id="UP000694843">
    <property type="component" value="Unplaced"/>
</dbReference>
<keyword evidence="7" id="KW-1185">Reference proteome</keyword>
<dbReference type="SUPFAM" id="SSF48371">
    <property type="entry name" value="ARM repeat"/>
    <property type="match status" value="1"/>
</dbReference>
<feature type="domain" description="Clathrin/coatomer adaptor adaptin-like N-terminal" evidence="6">
    <location>
        <begin position="17"/>
        <end position="380"/>
    </location>
</feature>
<evidence type="ECO:0000256" key="3">
    <source>
        <dbReference type="ARBA" id="ARBA00022448"/>
    </source>
</evidence>
<reference evidence="8" key="1">
    <citation type="submission" date="2025-08" db="UniProtKB">
        <authorList>
            <consortium name="RefSeq"/>
        </authorList>
    </citation>
    <scope>IDENTIFICATION</scope>
    <source>
        <tissue evidence="8">Whole organism</tissue>
    </source>
</reference>
<sequence>MTSEALKKITRREPVATSQLVELLASNNPEVKILTADYVAHMHSTSGWEDLGLLVTNLLSRDCHDANPAVAGSAVSALAVLQTAQEEALAAILHCLDSPHAKVRQCAAAASLSYSKTHPDVVVSCGLSDRLYSSLRDRDPVVVARCLVALDHILASEGGVVINKSIAHYLLFKRLNDFSDATLETVLKFLRKYNPKDDKERFEMLNPLDTCFQSDYPPVLVAASNLFFQWTSPYPHLRAELVKVIQPAFCKIFLKLTSAETNIMLTNFFKSLGSCTREIFNKHYKDFFIKPSDPNHLKKSKFEIMCLIALPINASEFIENVYPYCSDFNCYADAISCLGGLGQLCTRSRENVLGLLSDLLVSSSVDIVASSLDCLLRVVSCNMLFPESLKNRSTSSVLSQLANPDEPEPLANQTFENVWPRDLSLSITLKNAISQALSRPAILECHPCLVLYVVSTLATVFEDCSITCLEALQAEQHRLPPTAQCLLLTTVARVFLCRPAQCYHMLVRVLRSGVVSSSEEVRDKAFLLYAMLKLGPNAANQLLCGTAQET</sequence>
<dbReference type="GO" id="GO:0006886">
    <property type="term" value="P:intracellular protein transport"/>
    <property type="evidence" value="ECO:0007669"/>
    <property type="project" value="InterPro"/>
</dbReference>
<keyword evidence="3" id="KW-0813">Transport</keyword>
<accession>A0A8B7N372</accession>
<comment type="subcellular location">
    <subcellularLocation>
        <location evidence="1">Endomembrane system</location>
    </subcellularLocation>
</comment>
<dbReference type="InterPro" id="IPR011989">
    <property type="entry name" value="ARM-like"/>
</dbReference>
<evidence type="ECO:0000313" key="8">
    <source>
        <dbReference type="RefSeq" id="XP_018007679.1"/>
    </source>
</evidence>
<evidence type="ECO:0000259" key="6">
    <source>
        <dbReference type="Pfam" id="PF01602"/>
    </source>
</evidence>
<dbReference type="InterPro" id="IPR002553">
    <property type="entry name" value="Clathrin/coatomer_adapt-like_N"/>
</dbReference>
<dbReference type="GO" id="GO:0016192">
    <property type="term" value="P:vesicle-mediated transport"/>
    <property type="evidence" value="ECO:0007669"/>
    <property type="project" value="InterPro"/>
</dbReference>
<keyword evidence="4" id="KW-0653">Protein transport</keyword>
<evidence type="ECO:0000256" key="5">
    <source>
        <dbReference type="ARBA" id="ARBA00023136"/>
    </source>
</evidence>
<dbReference type="Gene3D" id="1.25.10.10">
    <property type="entry name" value="Leucine-rich Repeat Variant"/>
    <property type="match status" value="1"/>
</dbReference>
<dbReference type="Pfam" id="PF01602">
    <property type="entry name" value="Adaptin_N"/>
    <property type="match status" value="1"/>
</dbReference>
<dbReference type="RefSeq" id="XP_018007679.1">
    <property type="nucleotide sequence ID" value="XM_018152190.2"/>
</dbReference>
<evidence type="ECO:0000256" key="4">
    <source>
        <dbReference type="ARBA" id="ARBA00022927"/>
    </source>
</evidence>
<dbReference type="GO" id="GO:0030117">
    <property type="term" value="C:membrane coat"/>
    <property type="evidence" value="ECO:0007669"/>
    <property type="project" value="InterPro"/>
</dbReference>
<comment type="similarity">
    <text evidence="2">Belongs to the adaptor complexes large subunit family.</text>
</comment>
<name>A0A8B7N372_HYAAZ</name>
<evidence type="ECO:0000256" key="1">
    <source>
        <dbReference type="ARBA" id="ARBA00004308"/>
    </source>
</evidence>
<protein>
    <submittedName>
        <fullName evidence="8">AP-4 complex subunit beta-1</fullName>
    </submittedName>
</protein>
<dbReference type="InterPro" id="IPR026739">
    <property type="entry name" value="AP_beta"/>
</dbReference>
<dbReference type="PANTHER" id="PTHR11134">
    <property type="entry name" value="ADAPTOR COMPLEX SUBUNIT BETA FAMILY MEMBER"/>
    <property type="match status" value="1"/>
</dbReference>
<dbReference type="GO" id="GO:0012505">
    <property type="term" value="C:endomembrane system"/>
    <property type="evidence" value="ECO:0007669"/>
    <property type="project" value="UniProtKB-SubCell"/>
</dbReference>
<gene>
    <name evidence="8" type="primary">LOC108665439</name>
</gene>
<organism evidence="7 8">
    <name type="scientific">Hyalella azteca</name>
    <name type="common">Amphipod</name>
    <dbReference type="NCBI Taxonomy" id="294128"/>
    <lineage>
        <taxon>Eukaryota</taxon>
        <taxon>Metazoa</taxon>
        <taxon>Ecdysozoa</taxon>
        <taxon>Arthropoda</taxon>
        <taxon>Crustacea</taxon>
        <taxon>Multicrustacea</taxon>
        <taxon>Malacostraca</taxon>
        <taxon>Eumalacostraca</taxon>
        <taxon>Peracarida</taxon>
        <taxon>Amphipoda</taxon>
        <taxon>Senticaudata</taxon>
        <taxon>Talitrida</taxon>
        <taxon>Talitroidea</taxon>
        <taxon>Hyalellidae</taxon>
        <taxon>Hyalella</taxon>
    </lineage>
</organism>
<evidence type="ECO:0000256" key="2">
    <source>
        <dbReference type="ARBA" id="ARBA00006613"/>
    </source>
</evidence>
<keyword evidence="5" id="KW-0472">Membrane</keyword>
<proteinExistence type="inferred from homology"/>
<dbReference type="InterPro" id="IPR016024">
    <property type="entry name" value="ARM-type_fold"/>
</dbReference>
<dbReference type="OrthoDB" id="10254310at2759"/>
<dbReference type="KEGG" id="hazt:108665439"/>
<dbReference type="GeneID" id="108665439"/>
<evidence type="ECO:0000313" key="7">
    <source>
        <dbReference type="Proteomes" id="UP000694843"/>
    </source>
</evidence>
<dbReference type="AlphaFoldDB" id="A0A8B7N372"/>